<evidence type="ECO:0000256" key="5">
    <source>
        <dbReference type="ARBA" id="ARBA00023134"/>
    </source>
</evidence>
<sequence>MLDHFSILTRTGLVLWSKSFTPAIPSETNGVIANHPVDALIRSAFLEDRLASDKYEREGYSLQWSLVNDVELVFVVVYQRILQLSYVPRLLASIKEAFLQFFKPFVIALREATQPHKGSTSSSSNMNAVRRLKKEFDTRLQEWETTFLKILRGLEREAAQQSRRKGGAGIAAGAGGTAATMAAIAAEDTNGKAHESGDDTPKALQDGQDGVTDGQDIAKNIEALRTRLKKTNIKGGKGAKGRTSLGKDSPASSGADTPGGANTPGKKNKGPAKEMRKWDGGKLSEKDIAALDFSSAGPDTPATEQKGGDLSGWIDERSMGTKNDGRYEIADVDDGSDEEDEEDEDNITSPPTSGIWSRFSLSSTSEKKASLFSRLTGNTPLTEADLAPALAAMQSHLQSKNVAADVAAQLCASVSKSLVGKQVGSFGSIKNEVRNSLEQSITRILTPKTSTDILLEISTKKQSALRNASYLASQQGRGKGQKEEEGPQPYSLCFVGVNGVGKSTNLAKVCFWLLQNNLRVLIAACDTFRSGAVEQLRVHVRNLGQLQVDGQRVGDGTADGKNKIELYEKGYGKDAAGIAKEALTYARKSGFDVVLIDTAGRMQDNEPLMRALAKLVAVNDPDKILFVGEALVGNEAVDQLTKFDQSLKDFSGVSRPRGLDGMLLTKFDTIDDKVGTSLTATSVTGLPIYFVGVGQTYTDLKQLRVKHIVNALLRD</sequence>
<dbReference type="InterPro" id="IPR013822">
    <property type="entry name" value="Signal_recog_particl_SRP54_hlx"/>
</dbReference>
<evidence type="ECO:0000313" key="10">
    <source>
        <dbReference type="EMBL" id="PWN35326.1"/>
    </source>
</evidence>
<feature type="compositionally biased region" description="Basic and acidic residues" evidence="8">
    <location>
        <begin position="314"/>
        <end position="329"/>
    </location>
</feature>
<keyword evidence="10" id="KW-0378">Hydrolase</keyword>
<keyword evidence="5" id="KW-0342">GTP-binding</keyword>
<dbReference type="Gene3D" id="3.30.450.60">
    <property type="match status" value="1"/>
</dbReference>
<name>A0A316VCQ7_9BASI</name>
<dbReference type="FunFam" id="3.40.50.300:FF:000188">
    <property type="entry name" value="signal recognition particle receptor subunit alpha"/>
    <property type="match status" value="1"/>
</dbReference>
<dbReference type="CDD" id="cd14826">
    <property type="entry name" value="SR_alpha_SRX"/>
    <property type="match status" value="1"/>
</dbReference>
<evidence type="ECO:0000256" key="4">
    <source>
        <dbReference type="ARBA" id="ARBA00022824"/>
    </source>
</evidence>
<dbReference type="InterPro" id="IPR003593">
    <property type="entry name" value="AAA+_ATPase"/>
</dbReference>
<feature type="region of interest" description="Disordered" evidence="8">
    <location>
        <begin position="232"/>
        <end position="280"/>
    </location>
</feature>
<feature type="compositionally biased region" description="Basic and acidic residues" evidence="8">
    <location>
        <begin position="271"/>
        <end position="280"/>
    </location>
</feature>
<dbReference type="OrthoDB" id="1727884at2759"/>
<dbReference type="SMART" id="SM00963">
    <property type="entry name" value="SRP54_N"/>
    <property type="match status" value="1"/>
</dbReference>
<feature type="compositionally biased region" description="Basic and acidic residues" evidence="8">
    <location>
        <begin position="189"/>
        <end position="201"/>
    </location>
</feature>
<dbReference type="GO" id="GO:0005525">
    <property type="term" value="F:GTP binding"/>
    <property type="evidence" value="ECO:0007669"/>
    <property type="project" value="UniProtKB-KW"/>
</dbReference>
<comment type="subcellular location">
    <subcellularLocation>
        <location evidence="1">Endoplasmic reticulum membrane</location>
        <topology evidence="1">Peripheral membrane protein</topology>
        <orientation evidence="1">Cytoplasmic side</orientation>
    </subcellularLocation>
</comment>
<dbReference type="RefSeq" id="XP_025355628.1">
    <property type="nucleotide sequence ID" value="XM_025502299.1"/>
</dbReference>
<dbReference type="STRING" id="1280837.A0A316VCQ7"/>
<dbReference type="PANTHER" id="PTHR43134">
    <property type="entry name" value="SIGNAL RECOGNITION PARTICLE RECEPTOR SUBUNIT ALPHA"/>
    <property type="match status" value="1"/>
</dbReference>
<dbReference type="Proteomes" id="UP000245771">
    <property type="component" value="Unassembled WGS sequence"/>
</dbReference>
<gene>
    <name evidence="10" type="ORF">FA14DRAFT_40229</name>
</gene>
<evidence type="ECO:0000256" key="8">
    <source>
        <dbReference type="SAM" id="MobiDB-lite"/>
    </source>
</evidence>
<dbReference type="GO" id="GO:0003924">
    <property type="term" value="F:GTPase activity"/>
    <property type="evidence" value="ECO:0007669"/>
    <property type="project" value="InterPro"/>
</dbReference>
<dbReference type="Gene3D" id="1.20.120.140">
    <property type="entry name" value="Signal recognition particle SRP54, nucleotide-binding domain"/>
    <property type="match status" value="1"/>
</dbReference>
<comment type="similarity">
    <text evidence="2">Belongs to the GTP-binding SRP family.</text>
</comment>
<evidence type="ECO:0000256" key="6">
    <source>
        <dbReference type="ARBA" id="ARBA00023136"/>
    </source>
</evidence>
<dbReference type="PANTHER" id="PTHR43134:SF1">
    <property type="entry name" value="SIGNAL RECOGNITION PARTICLE RECEPTOR SUBUNIT ALPHA"/>
    <property type="match status" value="1"/>
</dbReference>
<dbReference type="Pfam" id="PF02881">
    <property type="entry name" value="SRP54_N"/>
    <property type="match status" value="1"/>
</dbReference>
<evidence type="ECO:0000256" key="3">
    <source>
        <dbReference type="ARBA" id="ARBA00022741"/>
    </source>
</evidence>
<organism evidence="10 11">
    <name type="scientific">Meira miltonrushii</name>
    <dbReference type="NCBI Taxonomy" id="1280837"/>
    <lineage>
        <taxon>Eukaryota</taxon>
        <taxon>Fungi</taxon>
        <taxon>Dikarya</taxon>
        <taxon>Basidiomycota</taxon>
        <taxon>Ustilaginomycotina</taxon>
        <taxon>Exobasidiomycetes</taxon>
        <taxon>Exobasidiales</taxon>
        <taxon>Brachybasidiaceae</taxon>
        <taxon>Meira</taxon>
    </lineage>
</organism>
<dbReference type="FunCoup" id="A0A316VCQ7">
    <property type="interactions" value="285"/>
</dbReference>
<dbReference type="GO" id="GO:0006614">
    <property type="term" value="P:SRP-dependent cotranslational protein targeting to membrane"/>
    <property type="evidence" value="ECO:0007669"/>
    <property type="project" value="InterPro"/>
</dbReference>
<evidence type="ECO:0000256" key="1">
    <source>
        <dbReference type="ARBA" id="ARBA00004397"/>
    </source>
</evidence>
<dbReference type="GO" id="GO:0005047">
    <property type="term" value="F:signal recognition particle binding"/>
    <property type="evidence" value="ECO:0007669"/>
    <property type="project" value="InterPro"/>
</dbReference>
<feature type="region of interest" description="Disordered" evidence="8">
    <location>
        <begin position="189"/>
        <end position="213"/>
    </location>
</feature>
<feature type="compositionally biased region" description="Polar residues" evidence="8">
    <location>
        <begin position="347"/>
        <end position="358"/>
    </location>
</feature>
<accession>A0A316VCQ7</accession>
<keyword evidence="3" id="KW-0547">Nucleotide-binding</keyword>
<dbReference type="InterPro" id="IPR036225">
    <property type="entry name" value="SRP/SRP_N"/>
</dbReference>
<dbReference type="GO" id="GO:0006886">
    <property type="term" value="P:intracellular protein transport"/>
    <property type="evidence" value="ECO:0007669"/>
    <property type="project" value="InterPro"/>
</dbReference>
<evidence type="ECO:0000259" key="9">
    <source>
        <dbReference type="PROSITE" id="PS00300"/>
    </source>
</evidence>
<dbReference type="CDD" id="cd17876">
    <property type="entry name" value="SRalpha_C"/>
    <property type="match status" value="1"/>
</dbReference>
<dbReference type="InterPro" id="IPR000897">
    <property type="entry name" value="SRP54_GTPase_dom"/>
</dbReference>
<feature type="compositionally biased region" description="Acidic residues" evidence="8">
    <location>
        <begin position="330"/>
        <end position="346"/>
    </location>
</feature>
<dbReference type="Pfam" id="PF04086">
    <property type="entry name" value="SRP-alpha_N"/>
    <property type="match status" value="1"/>
</dbReference>
<keyword evidence="6" id="KW-0472">Membrane</keyword>
<dbReference type="SMART" id="SM00962">
    <property type="entry name" value="SRP54"/>
    <property type="match status" value="1"/>
</dbReference>
<feature type="region of interest" description="Disordered" evidence="8">
    <location>
        <begin position="293"/>
        <end position="358"/>
    </location>
</feature>
<evidence type="ECO:0000256" key="7">
    <source>
        <dbReference type="ARBA" id="ARBA00023170"/>
    </source>
</evidence>
<keyword evidence="11" id="KW-1185">Reference proteome</keyword>
<evidence type="ECO:0000256" key="2">
    <source>
        <dbReference type="ARBA" id="ARBA00008531"/>
    </source>
</evidence>
<dbReference type="InParanoid" id="A0A316VCQ7"/>
<proteinExistence type="inferred from homology"/>
<dbReference type="AlphaFoldDB" id="A0A316VCQ7"/>
<dbReference type="PROSITE" id="PS00300">
    <property type="entry name" value="SRP54"/>
    <property type="match status" value="1"/>
</dbReference>
<dbReference type="InterPro" id="IPR027417">
    <property type="entry name" value="P-loop_NTPase"/>
</dbReference>
<dbReference type="EMBL" id="KZ819603">
    <property type="protein sequence ID" value="PWN35326.1"/>
    <property type="molecule type" value="Genomic_DNA"/>
</dbReference>
<keyword evidence="4" id="KW-0256">Endoplasmic reticulum</keyword>
<dbReference type="SUPFAM" id="SSF47364">
    <property type="entry name" value="Domain of the SRP/SRP receptor G-proteins"/>
    <property type="match status" value="1"/>
</dbReference>
<dbReference type="InterPro" id="IPR042101">
    <property type="entry name" value="SRP54_N_sf"/>
</dbReference>
<dbReference type="SMART" id="SM00382">
    <property type="entry name" value="AAA"/>
    <property type="match status" value="1"/>
</dbReference>
<keyword evidence="7" id="KW-0675">Receptor</keyword>
<dbReference type="Pfam" id="PF00448">
    <property type="entry name" value="SRP54"/>
    <property type="match status" value="1"/>
</dbReference>
<dbReference type="SUPFAM" id="SSF64356">
    <property type="entry name" value="SNARE-like"/>
    <property type="match status" value="1"/>
</dbReference>
<dbReference type="GO" id="GO:0005785">
    <property type="term" value="C:signal recognition particle receptor complex"/>
    <property type="evidence" value="ECO:0007669"/>
    <property type="project" value="InterPro"/>
</dbReference>
<dbReference type="SUPFAM" id="SSF52540">
    <property type="entry name" value="P-loop containing nucleoside triphosphate hydrolases"/>
    <property type="match status" value="1"/>
</dbReference>
<dbReference type="InterPro" id="IPR007222">
    <property type="entry name" value="Sig_recog_particle_rcpt_asu_N"/>
</dbReference>
<evidence type="ECO:0000313" key="11">
    <source>
        <dbReference type="Proteomes" id="UP000245771"/>
    </source>
</evidence>
<dbReference type="Gene3D" id="3.40.50.300">
    <property type="entry name" value="P-loop containing nucleotide triphosphate hydrolases"/>
    <property type="match status" value="1"/>
</dbReference>
<reference evidence="10 11" key="1">
    <citation type="journal article" date="2018" name="Mol. Biol. Evol.">
        <title>Broad Genomic Sampling Reveals a Smut Pathogenic Ancestry of the Fungal Clade Ustilaginomycotina.</title>
        <authorList>
            <person name="Kijpornyongpan T."/>
            <person name="Mondo S.J."/>
            <person name="Barry K."/>
            <person name="Sandor L."/>
            <person name="Lee J."/>
            <person name="Lipzen A."/>
            <person name="Pangilinan J."/>
            <person name="LaButti K."/>
            <person name="Hainaut M."/>
            <person name="Henrissat B."/>
            <person name="Grigoriev I.V."/>
            <person name="Spatafora J.W."/>
            <person name="Aime M.C."/>
        </authorList>
    </citation>
    <scope>NUCLEOTIDE SEQUENCE [LARGE SCALE GENOMIC DNA]</scope>
    <source>
        <strain evidence="10 11">MCA 3882</strain>
    </source>
</reference>
<feature type="domain" description="SRP54-type proteins GTP-binding" evidence="9">
    <location>
        <begin position="687"/>
        <end position="700"/>
    </location>
</feature>
<dbReference type="GeneID" id="37024080"/>
<protein>
    <submittedName>
        <fullName evidence="10">P-loop containing nucleoside triphosphate hydrolase protein</fullName>
    </submittedName>
</protein>
<dbReference type="InterPro" id="IPR011012">
    <property type="entry name" value="Longin-like_dom_sf"/>
</dbReference>